<accession>X1EUV7</accession>
<organism evidence="2">
    <name type="scientific">marine sediment metagenome</name>
    <dbReference type="NCBI Taxonomy" id="412755"/>
    <lineage>
        <taxon>unclassified sequences</taxon>
        <taxon>metagenomes</taxon>
        <taxon>ecological metagenomes</taxon>
    </lineage>
</organism>
<name>X1EUV7_9ZZZZ</name>
<comment type="caution">
    <text evidence="2">The sequence shown here is derived from an EMBL/GenBank/DDBJ whole genome shotgun (WGS) entry which is preliminary data.</text>
</comment>
<dbReference type="SUPFAM" id="SSF50249">
    <property type="entry name" value="Nucleic acid-binding proteins"/>
    <property type="match status" value="1"/>
</dbReference>
<reference evidence="2" key="1">
    <citation type="journal article" date="2014" name="Front. Microbiol.">
        <title>High frequency of phylogenetically diverse reductive dehalogenase-homologous genes in deep subseafloor sedimentary metagenomes.</title>
        <authorList>
            <person name="Kawai M."/>
            <person name="Futagami T."/>
            <person name="Toyoda A."/>
            <person name="Takaki Y."/>
            <person name="Nishi S."/>
            <person name="Hori S."/>
            <person name="Arai W."/>
            <person name="Tsubouchi T."/>
            <person name="Morono Y."/>
            <person name="Uchiyama I."/>
            <person name="Ito T."/>
            <person name="Fujiyama A."/>
            <person name="Inagaki F."/>
            <person name="Takami H."/>
        </authorList>
    </citation>
    <scope>NUCLEOTIDE SEQUENCE</scope>
    <source>
        <strain evidence="2">Expedition CK06-06</strain>
    </source>
</reference>
<evidence type="ECO:0000259" key="1">
    <source>
        <dbReference type="Pfam" id="PF01796"/>
    </source>
</evidence>
<protein>
    <recommendedName>
        <fullName evidence="1">ChsH2 C-terminal OB-fold domain-containing protein</fullName>
    </recommendedName>
</protein>
<dbReference type="PANTHER" id="PTHR34075">
    <property type="entry name" value="BLR3430 PROTEIN"/>
    <property type="match status" value="1"/>
</dbReference>
<dbReference type="InterPro" id="IPR052513">
    <property type="entry name" value="Thioester_dehydratase-like"/>
</dbReference>
<feature type="domain" description="ChsH2 C-terminal OB-fold" evidence="1">
    <location>
        <begin position="41"/>
        <end position="87"/>
    </location>
</feature>
<dbReference type="Pfam" id="PF01796">
    <property type="entry name" value="OB_ChsH2_C"/>
    <property type="match status" value="1"/>
</dbReference>
<dbReference type="InterPro" id="IPR002878">
    <property type="entry name" value="ChsH2_C"/>
</dbReference>
<sequence length="120" mass="13677">MRLVNIEENIVWHKCLNCGLLQHNTHKRCLKCRNDDFEIIEASGTCKLLTYTILKAPPAEFRDKASYALGIVEFENGVKGLGQLTTQNNLQTGMILKPIYQKICENLDGKEVYAYVFEPV</sequence>
<dbReference type="InterPro" id="IPR012340">
    <property type="entry name" value="NA-bd_OB-fold"/>
</dbReference>
<evidence type="ECO:0000313" key="2">
    <source>
        <dbReference type="EMBL" id="GAH12413.1"/>
    </source>
</evidence>
<gene>
    <name evidence="2" type="ORF">S01H4_56250</name>
</gene>
<dbReference type="PANTHER" id="PTHR34075:SF5">
    <property type="entry name" value="BLR3430 PROTEIN"/>
    <property type="match status" value="1"/>
</dbReference>
<dbReference type="AlphaFoldDB" id="X1EUV7"/>
<dbReference type="EMBL" id="BART01032575">
    <property type="protein sequence ID" value="GAH12413.1"/>
    <property type="molecule type" value="Genomic_DNA"/>
</dbReference>
<proteinExistence type="predicted"/>